<accession>A0A4S8MTT5</accession>
<proteinExistence type="predicted"/>
<feature type="compositionally biased region" description="Polar residues" evidence="1">
    <location>
        <begin position="75"/>
        <end position="84"/>
    </location>
</feature>
<feature type="region of interest" description="Disordered" evidence="1">
    <location>
        <begin position="73"/>
        <end position="145"/>
    </location>
</feature>
<feature type="compositionally biased region" description="Polar residues" evidence="1">
    <location>
        <begin position="102"/>
        <end position="136"/>
    </location>
</feature>
<evidence type="ECO:0000256" key="1">
    <source>
        <dbReference type="SAM" id="MobiDB-lite"/>
    </source>
</evidence>
<organism evidence="2 3">
    <name type="scientific">Dendrothele bispora (strain CBS 962.96)</name>
    <dbReference type="NCBI Taxonomy" id="1314807"/>
    <lineage>
        <taxon>Eukaryota</taxon>
        <taxon>Fungi</taxon>
        <taxon>Dikarya</taxon>
        <taxon>Basidiomycota</taxon>
        <taxon>Agaricomycotina</taxon>
        <taxon>Agaricomycetes</taxon>
        <taxon>Agaricomycetidae</taxon>
        <taxon>Agaricales</taxon>
        <taxon>Agaricales incertae sedis</taxon>
        <taxon>Dendrothele</taxon>
    </lineage>
</organism>
<gene>
    <name evidence="2" type="ORF">K435DRAFT_960255</name>
</gene>
<sequence>MFHGSSNSEFNNGRFNNVGRDNIVYYIHGNTTIYCSSTDLAALPINSAKSSVILQDATPSQREHVNFDGEMRAGSTLTEDNGSATGKIGVAAPRRVKRDSSACKNQPGYSSPRTSTQGKEDQQATPAANGDQTSKIFQVDIDRIT</sequence>
<protein>
    <submittedName>
        <fullName evidence="2">Uncharacterized protein</fullName>
    </submittedName>
</protein>
<dbReference type="AlphaFoldDB" id="A0A4S8MTT5"/>
<feature type="non-terminal residue" evidence="2">
    <location>
        <position position="145"/>
    </location>
</feature>
<reference evidence="2 3" key="1">
    <citation type="journal article" date="2019" name="Nat. Ecol. Evol.">
        <title>Megaphylogeny resolves global patterns of mushroom evolution.</title>
        <authorList>
            <person name="Varga T."/>
            <person name="Krizsan K."/>
            <person name="Foldi C."/>
            <person name="Dima B."/>
            <person name="Sanchez-Garcia M."/>
            <person name="Sanchez-Ramirez S."/>
            <person name="Szollosi G.J."/>
            <person name="Szarkandi J.G."/>
            <person name="Papp V."/>
            <person name="Albert L."/>
            <person name="Andreopoulos W."/>
            <person name="Angelini C."/>
            <person name="Antonin V."/>
            <person name="Barry K.W."/>
            <person name="Bougher N.L."/>
            <person name="Buchanan P."/>
            <person name="Buyck B."/>
            <person name="Bense V."/>
            <person name="Catcheside P."/>
            <person name="Chovatia M."/>
            <person name="Cooper J."/>
            <person name="Damon W."/>
            <person name="Desjardin D."/>
            <person name="Finy P."/>
            <person name="Geml J."/>
            <person name="Haridas S."/>
            <person name="Hughes K."/>
            <person name="Justo A."/>
            <person name="Karasinski D."/>
            <person name="Kautmanova I."/>
            <person name="Kiss B."/>
            <person name="Kocsube S."/>
            <person name="Kotiranta H."/>
            <person name="LaButti K.M."/>
            <person name="Lechner B.E."/>
            <person name="Liimatainen K."/>
            <person name="Lipzen A."/>
            <person name="Lukacs Z."/>
            <person name="Mihaltcheva S."/>
            <person name="Morgado L.N."/>
            <person name="Niskanen T."/>
            <person name="Noordeloos M.E."/>
            <person name="Ohm R.A."/>
            <person name="Ortiz-Santana B."/>
            <person name="Ovrebo C."/>
            <person name="Racz N."/>
            <person name="Riley R."/>
            <person name="Savchenko A."/>
            <person name="Shiryaev A."/>
            <person name="Soop K."/>
            <person name="Spirin V."/>
            <person name="Szebenyi C."/>
            <person name="Tomsovsky M."/>
            <person name="Tulloss R.E."/>
            <person name="Uehling J."/>
            <person name="Grigoriev I.V."/>
            <person name="Vagvolgyi C."/>
            <person name="Papp T."/>
            <person name="Martin F.M."/>
            <person name="Miettinen O."/>
            <person name="Hibbett D.S."/>
            <person name="Nagy L.G."/>
        </authorList>
    </citation>
    <scope>NUCLEOTIDE SEQUENCE [LARGE SCALE GENOMIC DNA]</scope>
    <source>
        <strain evidence="2 3">CBS 962.96</strain>
    </source>
</reference>
<dbReference type="EMBL" id="ML179041">
    <property type="protein sequence ID" value="THV06643.1"/>
    <property type="molecule type" value="Genomic_DNA"/>
</dbReference>
<keyword evidence="3" id="KW-1185">Reference proteome</keyword>
<name>A0A4S8MTT5_DENBC</name>
<evidence type="ECO:0000313" key="3">
    <source>
        <dbReference type="Proteomes" id="UP000297245"/>
    </source>
</evidence>
<dbReference type="Proteomes" id="UP000297245">
    <property type="component" value="Unassembled WGS sequence"/>
</dbReference>
<evidence type="ECO:0000313" key="2">
    <source>
        <dbReference type="EMBL" id="THV06643.1"/>
    </source>
</evidence>